<feature type="region of interest" description="Disordered" evidence="8">
    <location>
        <begin position="50"/>
        <end position="75"/>
    </location>
</feature>
<dbReference type="InterPro" id="IPR028889">
    <property type="entry name" value="USP"/>
</dbReference>
<dbReference type="InterPro" id="IPR001394">
    <property type="entry name" value="Peptidase_C19_UCH"/>
</dbReference>
<dbReference type="InterPro" id="IPR018200">
    <property type="entry name" value="USP_CS"/>
</dbReference>
<dbReference type="PANTHER" id="PTHR24006:SF758">
    <property type="entry name" value="UBIQUITIN CARBOXYL-TERMINAL HYDROLASE 36"/>
    <property type="match status" value="1"/>
</dbReference>
<protein>
    <recommendedName>
        <fullName evidence="3">ubiquitinyl hydrolase 1</fullName>
        <ecNumber evidence="3">3.4.19.12</ecNumber>
    </recommendedName>
</protein>
<feature type="compositionally biased region" description="Polar residues" evidence="8">
    <location>
        <begin position="95"/>
        <end position="111"/>
    </location>
</feature>
<comment type="similarity">
    <text evidence="2">Belongs to the peptidase C19 family.</text>
</comment>
<dbReference type="SUPFAM" id="SSF54001">
    <property type="entry name" value="Cysteine proteinases"/>
    <property type="match status" value="1"/>
</dbReference>
<dbReference type="EC" id="3.4.19.12" evidence="3"/>
<evidence type="ECO:0000259" key="9">
    <source>
        <dbReference type="PROSITE" id="PS50235"/>
    </source>
</evidence>
<dbReference type="GeneID" id="90038870"/>
<keyword evidence="5" id="KW-0833">Ubl conjugation pathway</keyword>
<dbReference type="InterPro" id="IPR050164">
    <property type="entry name" value="Peptidase_C19"/>
</dbReference>
<feature type="compositionally biased region" description="Basic and acidic residues" evidence="8">
    <location>
        <begin position="522"/>
        <end position="532"/>
    </location>
</feature>
<feature type="compositionally biased region" description="Acidic residues" evidence="8">
    <location>
        <begin position="118"/>
        <end position="133"/>
    </location>
</feature>
<keyword evidence="4" id="KW-0645">Protease</keyword>
<feature type="compositionally biased region" description="Acidic residues" evidence="8">
    <location>
        <begin position="562"/>
        <end position="579"/>
    </location>
</feature>
<feature type="compositionally biased region" description="Basic and acidic residues" evidence="8">
    <location>
        <begin position="56"/>
        <end position="65"/>
    </location>
</feature>
<feature type="region of interest" description="Disordered" evidence="8">
    <location>
        <begin position="462"/>
        <end position="610"/>
    </location>
</feature>
<evidence type="ECO:0000313" key="10">
    <source>
        <dbReference type="EMBL" id="KAK7203609.1"/>
    </source>
</evidence>
<evidence type="ECO:0000256" key="2">
    <source>
        <dbReference type="ARBA" id="ARBA00009085"/>
    </source>
</evidence>
<evidence type="ECO:0000313" key="11">
    <source>
        <dbReference type="Proteomes" id="UP001498771"/>
    </source>
</evidence>
<organism evidence="10 11">
    <name type="scientific">Myxozyma melibiosi</name>
    <dbReference type="NCBI Taxonomy" id="54550"/>
    <lineage>
        <taxon>Eukaryota</taxon>
        <taxon>Fungi</taxon>
        <taxon>Dikarya</taxon>
        <taxon>Ascomycota</taxon>
        <taxon>Saccharomycotina</taxon>
        <taxon>Lipomycetes</taxon>
        <taxon>Lipomycetales</taxon>
        <taxon>Lipomycetaceae</taxon>
        <taxon>Myxozyma</taxon>
    </lineage>
</organism>
<comment type="catalytic activity">
    <reaction evidence="1">
        <text>Thiol-dependent hydrolysis of ester, thioester, amide, peptide and isopeptide bonds formed by the C-terminal Gly of ubiquitin (a 76-residue protein attached to proteins as an intracellular targeting signal).</text>
        <dbReference type="EC" id="3.4.19.12"/>
    </reaction>
</comment>
<dbReference type="EMBL" id="JBBJBU010000011">
    <property type="protein sequence ID" value="KAK7203609.1"/>
    <property type="molecule type" value="Genomic_DNA"/>
</dbReference>
<proteinExistence type="inferred from homology"/>
<evidence type="ECO:0000256" key="4">
    <source>
        <dbReference type="ARBA" id="ARBA00022670"/>
    </source>
</evidence>
<dbReference type="PROSITE" id="PS00973">
    <property type="entry name" value="USP_2"/>
    <property type="match status" value="1"/>
</dbReference>
<keyword evidence="6" id="KW-0378">Hydrolase</keyword>
<dbReference type="PANTHER" id="PTHR24006">
    <property type="entry name" value="UBIQUITIN CARBOXYL-TERMINAL HYDROLASE"/>
    <property type="match status" value="1"/>
</dbReference>
<dbReference type="Gene3D" id="3.90.70.10">
    <property type="entry name" value="Cysteine proteinases"/>
    <property type="match status" value="1"/>
</dbReference>
<feature type="region of interest" description="Disordered" evidence="8">
    <location>
        <begin position="89"/>
        <end position="135"/>
    </location>
</feature>
<keyword evidence="11" id="KW-1185">Reference proteome</keyword>
<name>A0ABR1F181_9ASCO</name>
<evidence type="ECO:0000256" key="3">
    <source>
        <dbReference type="ARBA" id="ARBA00012759"/>
    </source>
</evidence>
<comment type="caution">
    <text evidence="10">The sequence shown here is derived from an EMBL/GenBank/DDBJ whole genome shotgun (WGS) entry which is preliminary data.</text>
</comment>
<evidence type="ECO:0000256" key="8">
    <source>
        <dbReference type="SAM" id="MobiDB-lite"/>
    </source>
</evidence>
<dbReference type="PROSITE" id="PS50235">
    <property type="entry name" value="USP_3"/>
    <property type="match status" value="1"/>
</dbReference>
<feature type="compositionally biased region" description="Acidic residues" evidence="8">
    <location>
        <begin position="539"/>
        <end position="554"/>
    </location>
</feature>
<evidence type="ECO:0000256" key="7">
    <source>
        <dbReference type="ARBA" id="ARBA00022807"/>
    </source>
</evidence>
<sequence length="680" mass="76017">MGPVTITAITNKVSSTTVQDCLAQPLTFRIAREAEDALMTVPPRNFVVLAAGEDQASEKSKKGEESGEETEEETLVLNKNLPMKKKLAVQKTAGAVQTNGDAHANGTTTPTAKRPHDDDEDTDSGESFTEPEEQLFPRHKLPVTWTQRYASTPGFINNGVTCYMNSTLQVLLHIPALVEYLLNVHKKEHPVENEGCMMCTFRKLAEECYSGSKKRKPIYPRFILKKLRATGAKFSDHRQEDAHEFLRCFIDALQLSVAPKTLKESVKETSVVHRIFGGRFRQQIRCKKCNHPSNTYQPTLDMQLDIKRGSGSSIEDAIRRFFAGEQLSRAKGNAYKCDRCKTLADASKRTLIYDAPEYFTLHLKRFDFTMRGTSKITDFIKYPRELDMSAYSTRRESLVYELMSVIVHQGRRTSSGHYYSFCKLSDGSWASFNDEIVDKVSEKTALRQEAYILIYARSPNKLPKPSPASPSVSAAATPKKKAKKQEDSSPIAQTRIMPDNSVRSSRTPITRPFEDDFIGEVISRDAYERGDVPAKTTGDDENGVDDEDDDEDDSDFHTPSGDEAEEEEEDAGESSDESDSQAKHRARQPHRALPPSSPAKKLQKQRAAIQQLEAKRLFEAKIAAAGNRSKNKKKKKRRQGLSSPFQPKTFEDAGGKSNGGGGSPTVAKLKMHTKMNGRKL</sequence>
<accession>A0ABR1F181</accession>
<dbReference type="Proteomes" id="UP001498771">
    <property type="component" value="Unassembled WGS sequence"/>
</dbReference>
<feature type="domain" description="USP" evidence="9">
    <location>
        <begin position="153"/>
        <end position="458"/>
    </location>
</feature>
<dbReference type="Pfam" id="PF00443">
    <property type="entry name" value="UCH"/>
    <property type="match status" value="1"/>
</dbReference>
<keyword evidence="7" id="KW-0788">Thiol protease</keyword>
<evidence type="ECO:0000256" key="5">
    <source>
        <dbReference type="ARBA" id="ARBA00022786"/>
    </source>
</evidence>
<evidence type="ECO:0000256" key="1">
    <source>
        <dbReference type="ARBA" id="ARBA00000707"/>
    </source>
</evidence>
<dbReference type="RefSeq" id="XP_064766642.1">
    <property type="nucleotide sequence ID" value="XM_064913358.1"/>
</dbReference>
<reference evidence="10 11" key="1">
    <citation type="submission" date="2024-03" db="EMBL/GenBank/DDBJ databases">
        <title>Genome-scale model development and genomic sequencing of the oleaginous clade Lipomyces.</title>
        <authorList>
            <consortium name="Lawrence Berkeley National Laboratory"/>
            <person name="Czajka J.J."/>
            <person name="Han Y."/>
            <person name="Kim J."/>
            <person name="Mondo S.J."/>
            <person name="Hofstad B.A."/>
            <person name="Robles A."/>
            <person name="Haridas S."/>
            <person name="Riley R."/>
            <person name="LaButti K."/>
            <person name="Pangilinan J."/>
            <person name="Andreopoulos W."/>
            <person name="Lipzen A."/>
            <person name="Yan J."/>
            <person name="Wang M."/>
            <person name="Ng V."/>
            <person name="Grigoriev I.V."/>
            <person name="Spatafora J.W."/>
            <person name="Magnuson J.K."/>
            <person name="Baker S.E."/>
            <person name="Pomraning K.R."/>
        </authorList>
    </citation>
    <scope>NUCLEOTIDE SEQUENCE [LARGE SCALE GENOMIC DNA]</scope>
    <source>
        <strain evidence="10 11">Phaff 52-87</strain>
    </source>
</reference>
<dbReference type="InterPro" id="IPR038765">
    <property type="entry name" value="Papain-like_cys_pep_sf"/>
</dbReference>
<evidence type="ECO:0000256" key="6">
    <source>
        <dbReference type="ARBA" id="ARBA00022801"/>
    </source>
</evidence>
<gene>
    <name evidence="10" type="ORF">BZA70DRAFT_282900</name>
</gene>
<feature type="compositionally biased region" description="Basic residues" evidence="8">
    <location>
        <begin position="669"/>
        <end position="680"/>
    </location>
</feature>
<feature type="compositionally biased region" description="Basic residues" evidence="8">
    <location>
        <begin position="629"/>
        <end position="639"/>
    </location>
</feature>
<feature type="region of interest" description="Disordered" evidence="8">
    <location>
        <begin position="622"/>
        <end position="680"/>
    </location>
</feature>